<keyword evidence="5 6" id="KW-0472">Membrane</keyword>
<feature type="transmembrane region" description="Helical" evidence="6">
    <location>
        <begin position="166"/>
        <end position="185"/>
    </location>
</feature>
<evidence type="ECO:0000256" key="2">
    <source>
        <dbReference type="ARBA" id="ARBA00022475"/>
    </source>
</evidence>
<feature type="transmembrane region" description="Helical" evidence="6">
    <location>
        <begin position="27"/>
        <end position="48"/>
    </location>
</feature>
<sequence length="429" mass="45515">MVVRSPLELRERKGTMKGLPSTVLRDVIQLLSGTAIGRLILLAAMPLVTRLYSPKDFELLAVYAALVGTVAVVACLRFEIAIPLAENDDDAIHLLALSLMSVAGVVALIFLLTLTLPQQIAELVGSPGTGAYMWLIALGVAMTASYSALQFWAARNRRFGAIARTRVGQATTGAVTMLGFGWLGLAPMGLLLGNMFSLGGGGLSLAAQVMRWDRAALRVLTRRGLAATLGKYRRYPIFSTPEALANVAGIQVPILMIAAMAEAEAGQLFLAMQIMAAPMTLLGASVGQVYASRAQEELRNGTLYRFTLSMMRRLFLICLVPMAAAALLAPQFFPVVFGAEWARAGVIVTWIAPWMLLQLTVSPVSMGLHVTGNQRIAMSLHVFGLALRVGSVGAAALIPGIGAVEGYATSGALFYGLCAIIVLGAIRKT</sequence>
<evidence type="ECO:0000256" key="4">
    <source>
        <dbReference type="ARBA" id="ARBA00022989"/>
    </source>
</evidence>
<feature type="transmembrane region" description="Helical" evidence="6">
    <location>
        <begin position="345"/>
        <end position="368"/>
    </location>
</feature>
<dbReference type="GO" id="GO:0005886">
    <property type="term" value="C:plasma membrane"/>
    <property type="evidence" value="ECO:0007669"/>
    <property type="project" value="UniProtKB-SubCell"/>
</dbReference>
<feature type="transmembrane region" description="Helical" evidence="6">
    <location>
        <begin position="267"/>
        <end position="292"/>
    </location>
</feature>
<reference evidence="7 8" key="1">
    <citation type="submission" date="2019-02" db="EMBL/GenBank/DDBJ databases">
        <authorList>
            <person name="Feng G."/>
        </authorList>
    </citation>
    <scope>NUCLEOTIDE SEQUENCE [LARGE SCALE GENOMIC DNA]</scope>
    <source>
        <strain evidence="7 8">CCTCC AB 2011146</strain>
    </source>
</reference>
<proteinExistence type="predicted"/>
<evidence type="ECO:0000256" key="1">
    <source>
        <dbReference type="ARBA" id="ARBA00004651"/>
    </source>
</evidence>
<organism evidence="7 8">
    <name type="scientific">Sphingobium cupriresistens</name>
    <dbReference type="NCBI Taxonomy" id="1132417"/>
    <lineage>
        <taxon>Bacteria</taxon>
        <taxon>Pseudomonadati</taxon>
        <taxon>Pseudomonadota</taxon>
        <taxon>Alphaproteobacteria</taxon>
        <taxon>Sphingomonadales</taxon>
        <taxon>Sphingomonadaceae</taxon>
        <taxon>Sphingobium</taxon>
    </lineage>
</organism>
<evidence type="ECO:0000313" key="8">
    <source>
        <dbReference type="Proteomes" id="UP000291572"/>
    </source>
</evidence>
<dbReference type="OrthoDB" id="7605542at2"/>
<dbReference type="Proteomes" id="UP000291572">
    <property type="component" value="Unassembled WGS sequence"/>
</dbReference>
<dbReference type="EMBL" id="SEOO01000054">
    <property type="protein sequence ID" value="RYM06811.1"/>
    <property type="molecule type" value="Genomic_DNA"/>
</dbReference>
<feature type="transmembrane region" description="Helical" evidence="6">
    <location>
        <begin position="132"/>
        <end position="154"/>
    </location>
</feature>
<evidence type="ECO:0000256" key="6">
    <source>
        <dbReference type="SAM" id="Phobius"/>
    </source>
</evidence>
<comment type="subcellular location">
    <subcellularLocation>
        <location evidence="1">Cell membrane</location>
        <topology evidence="1">Multi-pass membrane protein</topology>
    </subcellularLocation>
</comment>
<feature type="transmembrane region" description="Helical" evidence="6">
    <location>
        <begin position="92"/>
        <end position="112"/>
    </location>
</feature>
<feature type="transmembrane region" description="Helical" evidence="6">
    <location>
        <begin position="60"/>
        <end position="80"/>
    </location>
</feature>
<comment type="caution">
    <text evidence="7">The sequence shown here is derived from an EMBL/GenBank/DDBJ whole genome shotgun (WGS) entry which is preliminary data.</text>
</comment>
<name>A0A8G1ZCN3_9SPHN</name>
<keyword evidence="4 6" id="KW-1133">Transmembrane helix</keyword>
<keyword evidence="3 6" id="KW-0812">Transmembrane</keyword>
<protein>
    <submittedName>
        <fullName evidence="7">Polysaccharide biosynthesis protein</fullName>
    </submittedName>
</protein>
<dbReference type="PANTHER" id="PTHR30250">
    <property type="entry name" value="PST FAMILY PREDICTED COLANIC ACID TRANSPORTER"/>
    <property type="match status" value="1"/>
</dbReference>
<evidence type="ECO:0000313" key="7">
    <source>
        <dbReference type="EMBL" id="RYM06811.1"/>
    </source>
</evidence>
<dbReference type="AlphaFoldDB" id="A0A8G1ZCN3"/>
<accession>A0A8G1ZCN3</accession>
<keyword evidence="2" id="KW-1003">Cell membrane</keyword>
<dbReference type="PANTHER" id="PTHR30250:SF28">
    <property type="entry name" value="POLYSACCHARIDE BIOSYNTHESIS PROTEIN"/>
    <property type="match status" value="1"/>
</dbReference>
<feature type="transmembrane region" description="Helical" evidence="6">
    <location>
        <begin position="407"/>
        <end position="426"/>
    </location>
</feature>
<evidence type="ECO:0000256" key="5">
    <source>
        <dbReference type="ARBA" id="ARBA00023136"/>
    </source>
</evidence>
<evidence type="ECO:0000256" key="3">
    <source>
        <dbReference type="ARBA" id="ARBA00022692"/>
    </source>
</evidence>
<dbReference type="Pfam" id="PF13440">
    <property type="entry name" value="Polysacc_synt_3"/>
    <property type="match status" value="1"/>
</dbReference>
<feature type="transmembrane region" description="Helical" evidence="6">
    <location>
        <begin position="380"/>
        <end position="401"/>
    </location>
</feature>
<dbReference type="InterPro" id="IPR050833">
    <property type="entry name" value="Poly_Biosynth_Transport"/>
</dbReference>
<gene>
    <name evidence="7" type="ORF">EWH12_19735</name>
</gene>
<feature type="transmembrane region" description="Helical" evidence="6">
    <location>
        <begin position="313"/>
        <end position="333"/>
    </location>
</feature>